<dbReference type="GO" id="GO:0004867">
    <property type="term" value="F:serine-type endopeptidase inhibitor activity"/>
    <property type="evidence" value="ECO:0007669"/>
    <property type="project" value="InterPro"/>
</dbReference>
<feature type="domain" description="BPTI/Kunitz inhibitor" evidence="4">
    <location>
        <begin position="105"/>
        <end position="154"/>
    </location>
</feature>
<dbReference type="GO" id="GO:0005615">
    <property type="term" value="C:extracellular space"/>
    <property type="evidence" value="ECO:0007669"/>
    <property type="project" value="TreeGrafter"/>
</dbReference>
<evidence type="ECO:0000313" key="5">
    <source>
        <dbReference type="EMBL" id="KAF1393421.1"/>
    </source>
</evidence>
<evidence type="ECO:0000256" key="1">
    <source>
        <dbReference type="ARBA" id="ARBA00023157"/>
    </source>
</evidence>
<organism evidence="5 6">
    <name type="scientific">Perca fluviatilis</name>
    <name type="common">European perch</name>
    <dbReference type="NCBI Taxonomy" id="8168"/>
    <lineage>
        <taxon>Eukaryota</taxon>
        <taxon>Metazoa</taxon>
        <taxon>Chordata</taxon>
        <taxon>Craniata</taxon>
        <taxon>Vertebrata</taxon>
        <taxon>Euteleostomi</taxon>
        <taxon>Actinopterygii</taxon>
        <taxon>Neopterygii</taxon>
        <taxon>Teleostei</taxon>
        <taxon>Neoteleostei</taxon>
        <taxon>Acanthomorphata</taxon>
        <taxon>Eupercaria</taxon>
        <taxon>Perciformes</taxon>
        <taxon>Percoidei</taxon>
        <taxon>Percidae</taxon>
        <taxon>Percinae</taxon>
        <taxon>Perca</taxon>
    </lineage>
</organism>
<dbReference type="InterPro" id="IPR050098">
    <property type="entry name" value="TFPI/VKTCI-like"/>
</dbReference>
<proteinExistence type="predicted"/>
<dbReference type="PROSITE" id="PS50279">
    <property type="entry name" value="BPTI_KUNITZ_2"/>
    <property type="match status" value="2"/>
</dbReference>
<dbReference type="Proteomes" id="UP000465112">
    <property type="component" value="Chromosome 2"/>
</dbReference>
<keyword evidence="3" id="KW-0732">Signal</keyword>
<sequence>MSFPLAMALVLALAFPRTGLAQDDPCLDSGCQSDGPRFFYNSTSTGRTPSRFSTGIRDTTVNFFFYNVSSGSCEGFHFRGSASNGNIFRTVKECESLCGDVKDRCLDFMKYSSCQSESPRFFYNRTSSRCEQLFGDCRSNNKTFGTLESCEALCYGNGKNKILSGIIVLMVVFLVIVAIVVLLVQYCRHASSNG</sequence>
<evidence type="ECO:0000259" key="4">
    <source>
        <dbReference type="PROSITE" id="PS50279"/>
    </source>
</evidence>
<name>A0A6A5EVX4_PERFL</name>
<dbReference type="PANTHER" id="PTHR10083:SF374">
    <property type="entry name" value="BPTI_KUNITZ INHIBITOR DOMAIN-CONTAINING PROTEIN"/>
    <property type="match status" value="1"/>
</dbReference>
<feature type="signal peptide" evidence="3">
    <location>
        <begin position="1"/>
        <end position="21"/>
    </location>
</feature>
<dbReference type="SMART" id="SM00131">
    <property type="entry name" value="KU"/>
    <property type="match status" value="2"/>
</dbReference>
<keyword evidence="1" id="KW-1015">Disulfide bond</keyword>
<dbReference type="AlphaFoldDB" id="A0A6A5EVX4"/>
<feature type="chain" id="PRO_5025472239" description="BPTI/Kunitz inhibitor domain-containing protein" evidence="3">
    <location>
        <begin position="22"/>
        <end position="194"/>
    </location>
</feature>
<keyword evidence="6" id="KW-1185">Reference proteome</keyword>
<evidence type="ECO:0000256" key="3">
    <source>
        <dbReference type="SAM" id="SignalP"/>
    </source>
</evidence>
<dbReference type="Pfam" id="PF00014">
    <property type="entry name" value="Kunitz_BPTI"/>
    <property type="match status" value="2"/>
</dbReference>
<feature type="transmembrane region" description="Helical" evidence="2">
    <location>
        <begin position="162"/>
        <end position="184"/>
    </location>
</feature>
<evidence type="ECO:0000313" key="6">
    <source>
        <dbReference type="Proteomes" id="UP000465112"/>
    </source>
</evidence>
<feature type="domain" description="BPTI/Kunitz inhibitor" evidence="4">
    <location>
        <begin position="64"/>
        <end position="98"/>
    </location>
</feature>
<comment type="caution">
    <text evidence="5">The sequence shown here is derived from an EMBL/GenBank/DDBJ whole genome shotgun (WGS) entry which is preliminary data.</text>
</comment>
<accession>A0A6A5EVX4</accession>
<keyword evidence="2" id="KW-1133">Transmembrane helix</keyword>
<evidence type="ECO:0000256" key="2">
    <source>
        <dbReference type="SAM" id="Phobius"/>
    </source>
</evidence>
<dbReference type="InterPro" id="IPR002223">
    <property type="entry name" value="Kunitz_BPTI"/>
</dbReference>
<keyword evidence="2" id="KW-0472">Membrane</keyword>
<dbReference type="Gene3D" id="4.10.410.10">
    <property type="entry name" value="Pancreatic trypsin inhibitor Kunitz domain"/>
    <property type="match status" value="2"/>
</dbReference>
<keyword evidence="2" id="KW-0812">Transmembrane</keyword>
<dbReference type="EMBL" id="VHII01000002">
    <property type="protein sequence ID" value="KAF1393421.1"/>
    <property type="molecule type" value="Genomic_DNA"/>
</dbReference>
<gene>
    <name evidence="5" type="ORF">PFLUV_G00015530</name>
</gene>
<dbReference type="SUPFAM" id="SSF57362">
    <property type="entry name" value="BPTI-like"/>
    <property type="match status" value="2"/>
</dbReference>
<reference evidence="5 6" key="1">
    <citation type="submission" date="2019-06" db="EMBL/GenBank/DDBJ databases">
        <title>A chromosome-scale genome assembly of the European perch, Perca fluviatilis.</title>
        <authorList>
            <person name="Roques C."/>
            <person name="Zahm M."/>
            <person name="Cabau C."/>
            <person name="Klopp C."/>
            <person name="Bouchez O."/>
            <person name="Donnadieu C."/>
            <person name="Kuhl H."/>
            <person name="Gislard M."/>
            <person name="Guendouz S."/>
            <person name="Journot L."/>
            <person name="Haffray P."/>
            <person name="Bestin A."/>
            <person name="Morvezen R."/>
            <person name="Feron R."/>
            <person name="Wen M."/>
            <person name="Jouanno E."/>
            <person name="Herpin A."/>
            <person name="Schartl M."/>
            <person name="Postlethwait J."/>
            <person name="Schaerlinger B."/>
            <person name="Chardard D."/>
            <person name="Lecocq T."/>
            <person name="Poncet C."/>
            <person name="Jaffrelo L."/>
            <person name="Lampietro C."/>
            <person name="Guiguen Y."/>
        </authorList>
    </citation>
    <scope>NUCLEOTIDE SEQUENCE [LARGE SCALE GENOMIC DNA]</scope>
    <source>
        <tissue evidence="5">Blood</tissue>
    </source>
</reference>
<dbReference type="PANTHER" id="PTHR10083">
    <property type="entry name" value="KUNITZ-TYPE PROTEASE INHIBITOR-RELATED"/>
    <property type="match status" value="1"/>
</dbReference>
<dbReference type="InterPro" id="IPR036880">
    <property type="entry name" value="Kunitz_BPTI_sf"/>
</dbReference>
<protein>
    <recommendedName>
        <fullName evidence="4">BPTI/Kunitz inhibitor domain-containing protein</fullName>
    </recommendedName>
</protein>